<comment type="caution">
    <text evidence="3">The sequence shown here is derived from an EMBL/GenBank/DDBJ whole genome shotgun (WGS) entry which is preliminary data.</text>
</comment>
<keyword evidence="4" id="KW-1185">Reference proteome</keyword>
<dbReference type="SUPFAM" id="SSF46938">
    <property type="entry name" value="CRAL/TRIO N-terminal domain"/>
    <property type="match status" value="1"/>
</dbReference>
<reference evidence="3 4" key="1">
    <citation type="submission" date="2024-03" db="EMBL/GenBank/DDBJ databases">
        <title>The genome assembly and annotation of the cricket Gryllus longicercus Weissman &amp; Gray.</title>
        <authorList>
            <person name="Szrajer S."/>
            <person name="Gray D."/>
            <person name="Ylla G."/>
        </authorList>
    </citation>
    <scope>NUCLEOTIDE SEQUENCE [LARGE SCALE GENOMIC DNA]</scope>
    <source>
        <strain evidence="3">DAG 2021-001</strain>
        <tissue evidence="3">Whole body minus gut</tissue>
    </source>
</reference>
<dbReference type="Pfam" id="PF03765">
    <property type="entry name" value="CRAL_TRIO_N"/>
    <property type="match status" value="1"/>
</dbReference>
<dbReference type="GO" id="GO:0016020">
    <property type="term" value="C:membrane"/>
    <property type="evidence" value="ECO:0007669"/>
    <property type="project" value="TreeGrafter"/>
</dbReference>
<dbReference type="SMART" id="SM01100">
    <property type="entry name" value="CRAL_TRIO_N"/>
    <property type="match status" value="1"/>
</dbReference>
<dbReference type="PRINTS" id="PR00180">
    <property type="entry name" value="CRETINALDHBP"/>
</dbReference>
<gene>
    <name evidence="3" type="ORF">R5R35_010162</name>
</gene>
<evidence type="ECO:0000259" key="2">
    <source>
        <dbReference type="PROSITE" id="PS50191"/>
    </source>
</evidence>
<feature type="compositionally biased region" description="Low complexity" evidence="1">
    <location>
        <begin position="1"/>
        <end position="14"/>
    </location>
</feature>
<dbReference type="EMBL" id="JAZDUA010000378">
    <property type="protein sequence ID" value="KAK7793491.1"/>
    <property type="molecule type" value="Genomic_DNA"/>
</dbReference>
<protein>
    <recommendedName>
        <fullName evidence="2">CRAL-TRIO domain-containing protein</fullName>
    </recommendedName>
</protein>
<dbReference type="InterPro" id="IPR001251">
    <property type="entry name" value="CRAL-TRIO_dom"/>
</dbReference>
<dbReference type="Gene3D" id="1.20.5.1200">
    <property type="entry name" value="Alpha-tocopherol transfer"/>
    <property type="match status" value="1"/>
</dbReference>
<dbReference type="InterPro" id="IPR036273">
    <property type="entry name" value="CRAL/TRIO_N_dom_sf"/>
</dbReference>
<dbReference type="Gene3D" id="3.40.525.10">
    <property type="entry name" value="CRAL-TRIO lipid binding domain"/>
    <property type="match status" value="1"/>
</dbReference>
<dbReference type="PANTHER" id="PTHR10174:SF234">
    <property type="entry name" value="SD01558P"/>
    <property type="match status" value="1"/>
</dbReference>
<proteinExistence type="predicted"/>
<dbReference type="Gene3D" id="1.10.8.20">
    <property type="entry name" value="N-terminal domain of phosphatidylinositol transfer protein sec14p"/>
    <property type="match status" value="1"/>
</dbReference>
<organism evidence="3 4">
    <name type="scientific">Gryllus longicercus</name>
    <dbReference type="NCBI Taxonomy" id="2509291"/>
    <lineage>
        <taxon>Eukaryota</taxon>
        <taxon>Metazoa</taxon>
        <taxon>Ecdysozoa</taxon>
        <taxon>Arthropoda</taxon>
        <taxon>Hexapoda</taxon>
        <taxon>Insecta</taxon>
        <taxon>Pterygota</taxon>
        <taxon>Neoptera</taxon>
        <taxon>Polyneoptera</taxon>
        <taxon>Orthoptera</taxon>
        <taxon>Ensifera</taxon>
        <taxon>Gryllidea</taxon>
        <taxon>Grylloidea</taxon>
        <taxon>Gryllidae</taxon>
        <taxon>Gryllinae</taxon>
        <taxon>Gryllus</taxon>
    </lineage>
</organism>
<dbReference type="SMART" id="SM00516">
    <property type="entry name" value="SEC14"/>
    <property type="match status" value="1"/>
</dbReference>
<dbReference type="PANTHER" id="PTHR10174">
    <property type="entry name" value="ALPHA-TOCOPHEROL TRANSFER PROTEIN-RELATED"/>
    <property type="match status" value="1"/>
</dbReference>
<dbReference type="InterPro" id="IPR036865">
    <property type="entry name" value="CRAL-TRIO_dom_sf"/>
</dbReference>
<evidence type="ECO:0000256" key="1">
    <source>
        <dbReference type="SAM" id="MobiDB-lite"/>
    </source>
</evidence>
<dbReference type="CDD" id="cd00170">
    <property type="entry name" value="SEC14"/>
    <property type="match status" value="1"/>
</dbReference>
<feature type="region of interest" description="Disordered" evidence="1">
    <location>
        <begin position="1"/>
        <end position="57"/>
    </location>
</feature>
<accession>A0AAN9Z276</accession>
<feature type="compositionally biased region" description="Acidic residues" evidence="1">
    <location>
        <begin position="37"/>
        <end position="57"/>
    </location>
</feature>
<dbReference type="GO" id="GO:1902936">
    <property type="term" value="F:phosphatidylinositol bisphosphate binding"/>
    <property type="evidence" value="ECO:0007669"/>
    <property type="project" value="TreeGrafter"/>
</dbReference>
<dbReference type="Pfam" id="PF00650">
    <property type="entry name" value="CRAL_TRIO"/>
    <property type="match status" value="1"/>
</dbReference>
<evidence type="ECO:0000313" key="3">
    <source>
        <dbReference type="EMBL" id="KAK7793491.1"/>
    </source>
</evidence>
<dbReference type="SUPFAM" id="SSF52087">
    <property type="entry name" value="CRAL/TRIO domain"/>
    <property type="match status" value="1"/>
</dbReference>
<dbReference type="PROSITE" id="PS50191">
    <property type="entry name" value="CRAL_TRIO"/>
    <property type="match status" value="1"/>
</dbReference>
<evidence type="ECO:0000313" key="4">
    <source>
        <dbReference type="Proteomes" id="UP001378592"/>
    </source>
</evidence>
<dbReference type="AlphaFoldDB" id="A0AAN9Z276"/>
<sequence length="349" mass="39984">MTDTAAAASASTRKAATEGALTPEELTSAAESATTLLEDDAREDGAEDDDVEFSLDLDEPPEDVLEYAHRHLGETPEKRDAAVAELRDMVYERGDVAPHRLDDAYLLRYLRARTFQVEKAYRLLCRYYSFKDEHPQMHMNVNLDNLHCVGDDNIIHVLPYRENTGRRILIYKMGNWNPSKYGMEELFKASLAVLELAILEPRAQVLGGVCIFDLGGLSLQHAWHVTPAVADRVLQLMGGSIPIRTHAIHIVNQSWIFDTIFAIFKPLLDERMRGKIHFHGSDMESLHRHVEPKFLPEAYGGTRPEWNYMHWMDALRGDERVMRELRSLGYRTRDDPPLEVEEDSYYDDE</sequence>
<dbReference type="InterPro" id="IPR011074">
    <property type="entry name" value="CRAL/TRIO_N_dom"/>
</dbReference>
<feature type="domain" description="CRAL-TRIO" evidence="2">
    <location>
        <begin position="157"/>
        <end position="307"/>
    </location>
</feature>
<dbReference type="Proteomes" id="UP001378592">
    <property type="component" value="Unassembled WGS sequence"/>
</dbReference>
<name>A0AAN9Z276_9ORTH</name>